<comment type="caution">
    <text evidence="1">The sequence shown here is derived from an EMBL/GenBank/DDBJ whole genome shotgun (WGS) entry which is preliminary data.</text>
</comment>
<name>A0ABR0A881_9CRUS</name>
<dbReference type="EMBL" id="JAOYFB010000036">
    <property type="protein sequence ID" value="KAK4021190.1"/>
    <property type="molecule type" value="Genomic_DNA"/>
</dbReference>
<proteinExistence type="predicted"/>
<protein>
    <submittedName>
        <fullName evidence="1">Uncharacterized protein</fullName>
    </submittedName>
</protein>
<accession>A0ABR0A881</accession>
<organism evidence="1 2">
    <name type="scientific">Daphnia magna</name>
    <dbReference type="NCBI Taxonomy" id="35525"/>
    <lineage>
        <taxon>Eukaryota</taxon>
        <taxon>Metazoa</taxon>
        <taxon>Ecdysozoa</taxon>
        <taxon>Arthropoda</taxon>
        <taxon>Crustacea</taxon>
        <taxon>Branchiopoda</taxon>
        <taxon>Diplostraca</taxon>
        <taxon>Cladocera</taxon>
        <taxon>Anomopoda</taxon>
        <taxon>Daphniidae</taxon>
        <taxon>Daphnia</taxon>
    </lineage>
</organism>
<dbReference type="Proteomes" id="UP001234178">
    <property type="component" value="Unassembled WGS sequence"/>
</dbReference>
<evidence type="ECO:0000313" key="2">
    <source>
        <dbReference type="Proteomes" id="UP001234178"/>
    </source>
</evidence>
<reference evidence="1 2" key="1">
    <citation type="journal article" date="2023" name="Nucleic Acids Res.">
        <title>The hologenome of Daphnia magna reveals possible DNA methylation and microbiome-mediated evolution of the host genome.</title>
        <authorList>
            <person name="Chaturvedi A."/>
            <person name="Li X."/>
            <person name="Dhandapani V."/>
            <person name="Marshall H."/>
            <person name="Kissane S."/>
            <person name="Cuenca-Cambronero M."/>
            <person name="Asole G."/>
            <person name="Calvet F."/>
            <person name="Ruiz-Romero M."/>
            <person name="Marangio P."/>
            <person name="Guigo R."/>
            <person name="Rago D."/>
            <person name="Mirbahai L."/>
            <person name="Eastwood N."/>
            <person name="Colbourne J.K."/>
            <person name="Zhou J."/>
            <person name="Mallon E."/>
            <person name="Orsini L."/>
        </authorList>
    </citation>
    <scope>NUCLEOTIDE SEQUENCE [LARGE SCALE GENOMIC DNA]</scope>
    <source>
        <strain evidence="1">LRV0_1</strain>
    </source>
</reference>
<keyword evidence="2" id="KW-1185">Reference proteome</keyword>
<evidence type="ECO:0000313" key="1">
    <source>
        <dbReference type="EMBL" id="KAK4021190.1"/>
    </source>
</evidence>
<sequence length="85" mass="9545">MPAMRIAQGCARLPWKKFVRKAHVLSTTRFFPDSMADEKVANHFYFYEEVLGQSSGEWSAPDGQDPDACASTLVSFTQMQPASDR</sequence>
<gene>
    <name evidence="1" type="ORF">OUZ56_003109</name>
</gene>